<dbReference type="CDD" id="cd16917">
    <property type="entry name" value="HATPase_UhpB-NarQ-NarX-like"/>
    <property type="match status" value="1"/>
</dbReference>
<dbReference type="GO" id="GO:0016020">
    <property type="term" value="C:membrane"/>
    <property type="evidence" value="ECO:0007669"/>
    <property type="project" value="InterPro"/>
</dbReference>
<dbReference type="STRING" id="83656.B1H18_08610"/>
<feature type="transmembrane region" description="Helical" evidence="4">
    <location>
        <begin position="80"/>
        <end position="102"/>
    </location>
</feature>
<sequence>MGSILADDAPAPSLRIQLSALQALCRQVIGVRLAVIGLGIPFALQHAADGLPRHLVLASAVLSFMGSYAALRDWERVGPLLLRHPALLAVDLAAGSILLLTASPDSPLGYAAVCTPLLAGLLYGWRGSGVFTGLQLAVLLTVYRAWDPSAVSVAGTLLIGGFCVAAGIIGVTLRNLMFRFGAAGQALADANARLAVADALESERARLAREMHDSVAKTLHGVALAADALAVTADRTDPGTVRRRAALVAASARRAAVESRELLADLRRRTEQGAMEADVRAELSSRAADFAARTGVLPELRQVGRVPARLAPGTARELLAIAGEALENTARHASATRVSVEYGTAPETAGGSPALRLSVLDNGKGLPPGLSLHDLRAAGHFGLVGMVERAVALGARIRIGTGRSDGGTEVRLDLPLPPPAPDSHPTFREEAIHAGEEH</sequence>
<accession>A0A1V4ADZ7</accession>
<keyword evidence="4" id="KW-1133">Transmembrane helix</keyword>
<evidence type="ECO:0000256" key="4">
    <source>
        <dbReference type="SAM" id="Phobius"/>
    </source>
</evidence>
<evidence type="ECO:0000256" key="3">
    <source>
        <dbReference type="ARBA" id="ARBA00023012"/>
    </source>
</evidence>
<dbReference type="Proteomes" id="UP000190539">
    <property type="component" value="Unassembled WGS sequence"/>
</dbReference>
<dbReference type="PANTHER" id="PTHR24421:SF61">
    <property type="entry name" value="OXYGEN SENSOR HISTIDINE KINASE NREB"/>
    <property type="match status" value="1"/>
</dbReference>
<dbReference type="GO" id="GO:0046983">
    <property type="term" value="F:protein dimerization activity"/>
    <property type="evidence" value="ECO:0007669"/>
    <property type="project" value="InterPro"/>
</dbReference>
<comment type="caution">
    <text evidence="6">The sequence shown here is derived from an EMBL/GenBank/DDBJ whole genome shotgun (WGS) entry which is preliminary data.</text>
</comment>
<dbReference type="SMART" id="SM00387">
    <property type="entry name" value="HATPase_c"/>
    <property type="match status" value="1"/>
</dbReference>
<dbReference type="Pfam" id="PF02518">
    <property type="entry name" value="HATPase_c"/>
    <property type="match status" value="1"/>
</dbReference>
<feature type="transmembrane region" description="Helical" evidence="4">
    <location>
        <begin position="29"/>
        <end position="48"/>
    </location>
</feature>
<dbReference type="InterPro" id="IPR011712">
    <property type="entry name" value="Sig_transdc_His_kin_sub3_dim/P"/>
</dbReference>
<keyword evidence="3" id="KW-0902">Two-component regulatory system</keyword>
<proteinExistence type="predicted"/>
<dbReference type="Gene3D" id="3.30.565.10">
    <property type="entry name" value="Histidine kinase-like ATPase, C-terminal domain"/>
    <property type="match status" value="1"/>
</dbReference>
<feature type="transmembrane region" description="Helical" evidence="4">
    <location>
        <begin position="130"/>
        <end position="146"/>
    </location>
</feature>
<keyword evidence="2 6" id="KW-0418">Kinase</keyword>
<dbReference type="SUPFAM" id="SSF55874">
    <property type="entry name" value="ATPase domain of HSP90 chaperone/DNA topoisomerase II/histidine kinase"/>
    <property type="match status" value="1"/>
</dbReference>
<dbReference type="Pfam" id="PF07730">
    <property type="entry name" value="HisKA_3"/>
    <property type="match status" value="1"/>
</dbReference>
<dbReference type="InterPro" id="IPR003594">
    <property type="entry name" value="HATPase_dom"/>
</dbReference>
<dbReference type="EMBL" id="MVFC01000004">
    <property type="protein sequence ID" value="OON81495.1"/>
    <property type="molecule type" value="Genomic_DNA"/>
</dbReference>
<gene>
    <name evidence="6" type="ORF">B1H18_08610</name>
</gene>
<keyword evidence="4" id="KW-0472">Membrane</keyword>
<feature type="domain" description="Histidine kinase/HSP90-like ATPase" evidence="5">
    <location>
        <begin position="313"/>
        <end position="418"/>
    </location>
</feature>
<dbReference type="RefSeq" id="WP_077966564.1">
    <property type="nucleotide sequence ID" value="NZ_CP045178.1"/>
</dbReference>
<keyword evidence="7" id="KW-1185">Reference proteome</keyword>
<reference evidence="6 7" key="1">
    <citation type="submission" date="2017-02" db="EMBL/GenBank/DDBJ databases">
        <title>Draft Genome Sequence of Streptomyces tsukubaensis F601, a Producer of the immunosuppressant tacrolimus FK506.</title>
        <authorList>
            <person name="Zong G."/>
            <person name="Zhong C."/>
            <person name="Fu J."/>
            <person name="Qin R."/>
            <person name="Cao G."/>
        </authorList>
    </citation>
    <scope>NUCLEOTIDE SEQUENCE [LARGE SCALE GENOMIC DNA]</scope>
    <source>
        <strain evidence="6 7">F601</strain>
    </source>
</reference>
<dbReference type="Gene3D" id="1.20.5.1930">
    <property type="match status" value="1"/>
</dbReference>
<evidence type="ECO:0000313" key="6">
    <source>
        <dbReference type="EMBL" id="OON81495.1"/>
    </source>
</evidence>
<evidence type="ECO:0000256" key="1">
    <source>
        <dbReference type="ARBA" id="ARBA00022679"/>
    </source>
</evidence>
<evidence type="ECO:0000256" key="2">
    <source>
        <dbReference type="ARBA" id="ARBA00022777"/>
    </source>
</evidence>
<dbReference type="InterPro" id="IPR036890">
    <property type="entry name" value="HATPase_C_sf"/>
</dbReference>
<protein>
    <submittedName>
        <fullName evidence="6">Two-component sensor histidine kinase</fullName>
    </submittedName>
</protein>
<evidence type="ECO:0000313" key="7">
    <source>
        <dbReference type="Proteomes" id="UP000190539"/>
    </source>
</evidence>
<dbReference type="GO" id="GO:0000155">
    <property type="term" value="F:phosphorelay sensor kinase activity"/>
    <property type="evidence" value="ECO:0007669"/>
    <property type="project" value="InterPro"/>
</dbReference>
<dbReference type="InterPro" id="IPR050482">
    <property type="entry name" value="Sensor_HK_TwoCompSys"/>
</dbReference>
<evidence type="ECO:0000259" key="5">
    <source>
        <dbReference type="SMART" id="SM00387"/>
    </source>
</evidence>
<name>A0A1V4ADZ7_9ACTN</name>
<feature type="transmembrane region" description="Helical" evidence="4">
    <location>
        <begin position="54"/>
        <end position="71"/>
    </location>
</feature>
<dbReference type="PANTHER" id="PTHR24421">
    <property type="entry name" value="NITRATE/NITRITE SENSOR PROTEIN NARX-RELATED"/>
    <property type="match status" value="1"/>
</dbReference>
<keyword evidence="4" id="KW-0812">Transmembrane</keyword>
<organism evidence="6 7">
    <name type="scientific">Streptomyces tsukubensis</name>
    <dbReference type="NCBI Taxonomy" id="83656"/>
    <lineage>
        <taxon>Bacteria</taxon>
        <taxon>Bacillati</taxon>
        <taxon>Actinomycetota</taxon>
        <taxon>Actinomycetes</taxon>
        <taxon>Kitasatosporales</taxon>
        <taxon>Streptomycetaceae</taxon>
        <taxon>Streptomyces</taxon>
    </lineage>
</organism>
<feature type="transmembrane region" description="Helical" evidence="4">
    <location>
        <begin position="152"/>
        <end position="173"/>
    </location>
</feature>
<dbReference type="AlphaFoldDB" id="A0A1V4ADZ7"/>
<keyword evidence="1" id="KW-0808">Transferase</keyword>
<dbReference type="OrthoDB" id="144293at2"/>